<evidence type="ECO:0000313" key="2">
    <source>
        <dbReference type="Proteomes" id="UP000223913"/>
    </source>
</evidence>
<organism evidence="1 2">
    <name type="scientific">Flavilitoribacter nigricans (strain ATCC 23147 / DSM 23189 / NBRC 102662 / NCIMB 1420 / SS-2)</name>
    <name type="common">Lewinella nigricans</name>
    <dbReference type="NCBI Taxonomy" id="1122177"/>
    <lineage>
        <taxon>Bacteria</taxon>
        <taxon>Pseudomonadati</taxon>
        <taxon>Bacteroidota</taxon>
        <taxon>Saprospiria</taxon>
        <taxon>Saprospirales</taxon>
        <taxon>Lewinellaceae</taxon>
        <taxon>Flavilitoribacter</taxon>
    </lineage>
</organism>
<proteinExistence type="predicted"/>
<reference evidence="1 2" key="1">
    <citation type="submission" date="2017-10" db="EMBL/GenBank/DDBJ databases">
        <title>The draft genome sequence of Lewinella nigricans NBRC 102662.</title>
        <authorList>
            <person name="Wang K."/>
        </authorList>
    </citation>
    <scope>NUCLEOTIDE SEQUENCE [LARGE SCALE GENOMIC DNA]</scope>
    <source>
        <strain evidence="1 2">NBRC 102662</strain>
    </source>
</reference>
<keyword evidence="2" id="KW-1185">Reference proteome</keyword>
<gene>
    <name evidence="1" type="ORF">CRP01_16685</name>
</gene>
<accession>A0A2D0NCX5</accession>
<comment type="caution">
    <text evidence="1">The sequence shown here is derived from an EMBL/GenBank/DDBJ whole genome shotgun (WGS) entry which is preliminary data.</text>
</comment>
<name>A0A2D0NCX5_FLAN2</name>
<dbReference type="AlphaFoldDB" id="A0A2D0NCX5"/>
<protein>
    <submittedName>
        <fullName evidence="1">Uncharacterized protein</fullName>
    </submittedName>
</protein>
<evidence type="ECO:0000313" key="1">
    <source>
        <dbReference type="EMBL" id="PHN05623.1"/>
    </source>
</evidence>
<sequence>MHPADYPIKGRNASIQKAFLPYSNGKNTEIPQIYQGEAAIFLPLHIGYSLHVWYFGWGCTLEMTRSEDDC</sequence>
<dbReference type="Proteomes" id="UP000223913">
    <property type="component" value="Unassembled WGS sequence"/>
</dbReference>
<dbReference type="EMBL" id="PDUD01000021">
    <property type="protein sequence ID" value="PHN05623.1"/>
    <property type="molecule type" value="Genomic_DNA"/>
</dbReference>